<dbReference type="OrthoDB" id="9800507at2"/>
<dbReference type="GO" id="GO:0072344">
    <property type="term" value="P:rescue of stalled ribosome"/>
    <property type="evidence" value="ECO:0007669"/>
    <property type="project" value="UniProtKB-UniRule"/>
</dbReference>
<comment type="function">
    <text evidence="7">Catalyzes the release of premature peptidyl moieties from peptidyl-tRNA molecules trapped in stalled 50S ribosomal subunits, and thus maintains levels of free tRNAs and 50S ribosomes.</text>
</comment>
<keyword evidence="3 7" id="KW-0378">Hydrolase</keyword>
<dbReference type="PROSITE" id="PS01196">
    <property type="entry name" value="PEPT_TRNA_HYDROL_2"/>
    <property type="match status" value="1"/>
</dbReference>
<comment type="similarity">
    <text evidence="5 7">Belongs to the PTH family.</text>
</comment>
<dbReference type="EMBL" id="LR217720">
    <property type="protein sequence ID" value="VFP84368.1"/>
    <property type="molecule type" value="Genomic_DNA"/>
</dbReference>
<evidence type="ECO:0000256" key="3">
    <source>
        <dbReference type="ARBA" id="ARBA00022801"/>
    </source>
</evidence>
<feature type="binding site" evidence="7">
    <location>
        <position position="70"/>
    </location>
    <ligand>
        <name>tRNA</name>
        <dbReference type="ChEBI" id="CHEBI:17843"/>
    </ligand>
</feature>
<evidence type="ECO:0000256" key="5">
    <source>
        <dbReference type="ARBA" id="ARBA00038063"/>
    </source>
</evidence>
<evidence type="ECO:0000256" key="7">
    <source>
        <dbReference type="HAMAP-Rule" id="MF_00083"/>
    </source>
</evidence>
<feature type="binding site" evidence="7">
    <location>
        <position position="68"/>
    </location>
    <ligand>
        <name>tRNA</name>
        <dbReference type="ChEBI" id="CHEBI:17843"/>
    </ligand>
</feature>
<evidence type="ECO:0000256" key="4">
    <source>
        <dbReference type="ARBA" id="ARBA00022884"/>
    </source>
</evidence>
<evidence type="ECO:0000256" key="6">
    <source>
        <dbReference type="ARBA" id="ARBA00050038"/>
    </source>
</evidence>
<feature type="active site" description="Proton acceptor" evidence="7">
    <location>
        <position position="22"/>
    </location>
</feature>
<dbReference type="InterPro" id="IPR001328">
    <property type="entry name" value="Pept_tRNA_hydro"/>
</dbReference>
<feature type="site" description="Stabilizes the basic form of H active site to accept a proton" evidence="7">
    <location>
        <position position="95"/>
    </location>
</feature>
<comment type="subunit">
    <text evidence="7">Monomer.</text>
</comment>
<dbReference type="RefSeq" id="WP_157989837.1">
    <property type="nucleotide sequence ID" value="NZ_LR217720.1"/>
</dbReference>
<accession>A0A451DDA8</accession>
<sequence length="201" mass="22567">MNNIRLIVGLANPGEEYANTRHNAGSWYISMLAQRYNKILIKEKKFFGYTALFKLGTHNIRLLIPTTFMNNSGKSVSSMAVFYKIPVQNILIAHDELHLPPGVVKFKQNGSHGGHNGLKDIITSLGNDTNFHRLRIGIGHPGSQNQVVTFVLSSPSKQEKQFIDHAIYTAISCTAIWLKENRLKAINHLHSLRINKELLLG</sequence>
<evidence type="ECO:0000313" key="9">
    <source>
        <dbReference type="Proteomes" id="UP000294418"/>
    </source>
</evidence>
<dbReference type="GO" id="GO:0006515">
    <property type="term" value="P:protein quality control for misfolded or incompletely synthesized proteins"/>
    <property type="evidence" value="ECO:0007669"/>
    <property type="project" value="UniProtKB-UniRule"/>
</dbReference>
<dbReference type="FunFam" id="3.40.50.1470:FF:000001">
    <property type="entry name" value="Peptidyl-tRNA hydrolase"/>
    <property type="match status" value="1"/>
</dbReference>
<evidence type="ECO:0000256" key="1">
    <source>
        <dbReference type="ARBA" id="ARBA00013260"/>
    </source>
</evidence>
<dbReference type="InterPro" id="IPR036416">
    <property type="entry name" value="Pept_tRNA_hydro_sf"/>
</dbReference>
<dbReference type="NCBIfam" id="TIGR00447">
    <property type="entry name" value="pth"/>
    <property type="match status" value="1"/>
</dbReference>
<dbReference type="Proteomes" id="UP000294418">
    <property type="component" value="Chromosome"/>
</dbReference>
<keyword evidence="7" id="KW-0963">Cytoplasm</keyword>
<dbReference type="GO" id="GO:0004045">
    <property type="term" value="F:peptidyl-tRNA hydrolase activity"/>
    <property type="evidence" value="ECO:0007669"/>
    <property type="project" value="UniProtKB-UniRule"/>
</dbReference>
<proteinExistence type="inferred from homology"/>
<dbReference type="CDD" id="cd00462">
    <property type="entry name" value="PTH"/>
    <property type="match status" value="1"/>
</dbReference>
<dbReference type="AlphaFoldDB" id="A0A451DDA8"/>
<evidence type="ECO:0000256" key="2">
    <source>
        <dbReference type="ARBA" id="ARBA00022555"/>
    </source>
</evidence>
<evidence type="ECO:0000313" key="8">
    <source>
        <dbReference type="EMBL" id="VFP84368.1"/>
    </source>
</evidence>
<dbReference type="SUPFAM" id="SSF53178">
    <property type="entry name" value="Peptidyl-tRNA hydrolase-like"/>
    <property type="match status" value="1"/>
</dbReference>
<comment type="subcellular location">
    <subcellularLocation>
        <location evidence="7">Cytoplasm</location>
    </subcellularLocation>
</comment>
<dbReference type="GO" id="GO:0000049">
    <property type="term" value="F:tRNA binding"/>
    <property type="evidence" value="ECO:0007669"/>
    <property type="project" value="UniProtKB-UniRule"/>
</dbReference>
<organism evidence="8 9">
    <name type="scientific">Candidatus Erwinia haradaeae</name>
    <dbReference type="NCBI Taxonomy" id="1922217"/>
    <lineage>
        <taxon>Bacteria</taxon>
        <taxon>Pseudomonadati</taxon>
        <taxon>Pseudomonadota</taxon>
        <taxon>Gammaproteobacteria</taxon>
        <taxon>Enterobacterales</taxon>
        <taxon>Erwiniaceae</taxon>
        <taxon>Erwinia</taxon>
    </lineage>
</organism>
<dbReference type="InterPro" id="IPR018171">
    <property type="entry name" value="Pept_tRNA_hydro_CS"/>
</dbReference>
<dbReference type="PANTHER" id="PTHR17224">
    <property type="entry name" value="PEPTIDYL-TRNA HYDROLASE"/>
    <property type="match status" value="1"/>
</dbReference>
<keyword evidence="2 7" id="KW-0820">tRNA-binding</keyword>
<protein>
    <recommendedName>
        <fullName evidence="6 7">Peptidyl-tRNA hydrolase</fullName>
        <shortName evidence="7">Pth</shortName>
        <ecNumber evidence="1 7">3.1.1.29</ecNumber>
    </recommendedName>
</protein>
<name>A0A451DDA8_9GAMM</name>
<dbReference type="EC" id="3.1.1.29" evidence="1 7"/>
<keyword evidence="4 7" id="KW-0694">RNA-binding</keyword>
<dbReference type="Gene3D" id="3.40.50.1470">
    <property type="entry name" value="Peptidyl-tRNA hydrolase"/>
    <property type="match status" value="1"/>
</dbReference>
<gene>
    <name evidence="7 8" type="primary">pth</name>
    <name evidence="8" type="ORF">ERCILAFE3058_452</name>
</gene>
<dbReference type="PANTHER" id="PTHR17224:SF1">
    <property type="entry name" value="PEPTIDYL-TRNA HYDROLASE"/>
    <property type="match status" value="1"/>
</dbReference>
<reference evidence="8 9" key="1">
    <citation type="submission" date="2019-02" db="EMBL/GenBank/DDBJ databases">
        <authorList>
            <person name="Manzano-Marin A."/>
            <person name="Manzano-Marin A."/>
        </authorList>
    </citation>
    <scope>NUCLEOTIDE SEQUENCE [LARGE SCALE GENOMIC DNA]</scope>
    <source>
        <strain evidence="8 9">ErCilaricifoliae</strain>
    </source>
</reference>
<feature type="binding site" evidence="7">
    <location>
        <position position="116"/>
    </location>
    <ligand>
        <name>tRNA</name>
        <dbReference type="ChEBI" id="CHEBI:17843"/>
    </ligand>
</feature>
<dbReference type="GO" id="GO:0005737">
    <property type="term" value="C:cytoplasm"/>
    <property type="evidence" value="ECO:0007669"/>
    <property type="project" value="UniProtKB-SubCell"/>
</dbReference>
<comment type="catalytic activity">
    <reaction evidence="7">
        <text>an N-acyl-L-alpha-aminoacyl-tRNA + H2O = an N-acyl-L-amino acid + a tRNA + H(+)</text>
        <dbReference type="Rhea" id="RHEA:54448"/>
        <dbReference type="Rhea" id="RHEA-COMP:10123"/>
        <dbReference type="Rhea" id="RHEA-COMP:13883"/>
        <dbReference type="ChEBI" id="CHEBI:15377"/>
        <dbReference type="ChEBI" id="CHEBI:15378"/>
        <dbReference type="ChEBI" id="CHEBI:59874"/>
        <dbReference type="ChEBI" id="CHEBI:78442"/>
        <dbReference type="ChEBI" id="CHEBI:138191"/>
        <dbReference type="EC" id="3.1.1.29"/>
    </reaction>
</comment>
<dbReference type="HAMAP" id="MF_00083">
    <property type="entry name" value="Pept_tRNA_hydro_bact"/>
    <property type="match status" value="1"/>
</dbReference>
<dbReference type="Pfam" id="PF01195">
    <property type="entry name" value="Pept_tRNA_hydro"/>
    <property type="match status" value="1"/>
</dbReference>
<feature type="binding site" evidence="7">
    <location>
        <position position="17"/>
    </location>
    <ligand>
        <name>tRNA</name>
        <dbReference type="ChEBI" id="CHEBI:17843"/>
    </ligand>
</feature>
<comment type="function">
    <text evidence="7">Hydrolyzes ribosome-free peptidyl-tRNAs (with 1 or more amino acids incorporated), which drop off the ribosome during protein synthesis, or as a result of ribosome stalling.</text>
</comment>
<feature type="site" description="Discriminates between blocked and unblocked aminoacyl-tRNA" evidence="7">
    <location>
        <position position="12"/>
    </location>
</feature>